<feature type="compositionally biased region" description="Basic and acidic residues" evidence="1">
    <location>
        <begin position="1"/>
        <end position="15"/>
    </location>
</feature>
<dbReference type="Proteomes" id="UP001139311">
    <property type="component" value="Unassembled WGS sequence"/>
</dbReference>
<proteinExistence type="predicted"/>
<sequence>MAAEVRKRGLRRRDSPVGSRGFADADRCHAATFQYEPQITQVSRASRPSRYCGGYGTHSRGNRIQRWIFLHLSFLRTV</sequence>
<organism evidence="2 3">
    <name type="scientific">Roseicella aerolata</name>
    <dbReference type="NCBI Taxonomy" id="2883479"/>
    <lineage>
        <taxon>Bacteria</taxon>
        <taxon>Pseudomonadati</taxon>
        <taxon>Pseudomonadota</taxon>
        <taxon>Alphaproteobacteria</taxon>
        <taxon>Acetobacterales</taxon>
        <taxon>Roseomonadaceae</taxon>
        <taxon>Roseicella</taxon>
    </lineage>
</organism>
<dbReference type="AlphaFoldDB" id="A0A9X1LB78"/>
<evidence type="ECO:0000313" key="3">
    <source>
        <dbReference type="Proteomes" id="UP001139311"/>
    </source>
</evidence>
<reference evidence="2" key="1">
    <citation type="submission" date="2021-10" db="EMBL/GenBank/DDBJ databases">
        <title>Roseicella aerolatum sp. nov., isolated from aerosols of e-waste dismantling site.</title>
        <authorList>
            <person name="Qin T."/>
        </authorList>
    </citation>
    <scope>NUCLEOTIDE SEQUENCE</scope>
    <source>
        <strain evidence="2">GB24</strain>
    </source>
</reference>
<dbReference type="EMBL" id="JAJAQI010000122">
    <property type="protein sequence ID" value="MCB4825549.1"/>
    <property type="molecule type" value="Genomic_DNA"/>
</dbReference>
<protein>
    <submittedName>
        <fullName evidence="2">Uncharacterized protein</fullName>
    </submittedName>
</protein>
<feature type="region of interest" description="Disordered" evidence="1">
    <location>
        <begin position="1"/>
        <end position="22"/>
    </location>
</feature>
<accession>A0A9X1LB78</accession>
<keyword evidence="3" id="KW-1185">Reference proteome</keyword>
<dbReference type="RefSeq" id="WP_226614644.1">
    <property type="nucleotide sequence ID" value="NZ_JAJAQI010000122.1"/>
</dbReference>
<name>A0A9X1LB78_9PROT</name>
<evidence type="ECO:0000256" key="1">
    <source>
        <dbReference type="SAM" id="MobiDB-lite"/>
    </source>
</evidence>
<evidence type="ECO:0000313" key="2">
    <source>
        <dbReference type="EMBL" id="MCB4825549.1"/>
    </source>
</evidence>
<comment type="caution">
    <text evidence="2">The sequence shown here is derived from an EMBL/GenBank/DDBJ whole genome shotgun (WGS) entry which is preliminary data.</text>
</comment>
<gene>
    <name evidence="2" type="ORF">LHA35_27990</name>
</gene>